<dbReference type="InterPro" id="IPR013655">
    <property type="entry name" value="PAS_fold_3"/>
</dbReference>
<dbReference type="PROSITE" id="PS50110">
    <property type="entry name" value="RESPONSE_REGULATORY"/>
    <property type="match status" value="1"/>
</dbReference>
<dbReference type="EMBL" id="CP045121">
    <property type="protein sequence ID" value="QIN78560.1"/>
    <property type="molecule type" value="Genomic_DNA"/>
</dbReference>
<evidence type="ECO:0000256" key="19">
    <source>
        <dbReference type="PROSITE-ProRule" id="PRU00169"/>
    </source>
</evidence>
<dbReference type="InterPro" id="IPR005467">
    <property type="entry name" value="His_kinase_dom"/>
</dbReference>
<dbReference type="InterPro" id="IPR011712">
    <property type="entry name" value="Sig_transdc_His_kin_sub3_dim/P"/>
</dbReference>
<dbReference type="GO" id="GO:0046983">
    <property type="term" value="F:protein dimerization activity"/>
    <property type="evidence" value="ECO:0007669"/>
    <property type="project" value="InterPro"/>
</dbReference>
<dbReference type="InterPro" id="IPR000700">
    <property type="entry name" value="PAS-assoc_C"/>
</dbReference>
<dbReference type="InterPro" id="IPR035965">
    <property type="entry name" value="PAS-like_dom_sf"/>
</dbReference>
<feature type="domain" description="Histidine kinase" evidence="20">
    <location>
        <begin position="732"/>
        <end position="919"/>
    </location>
</feature>
<evidence type="ECO:0000256" key="8">
    <source>
        <dbReference type="ARBA" id="ARBA00022553"/>
    </source>
</evidence>
<dbReference type="CDD" id="cd16917">
    <property type="entry name" value="HATPase_UhpB-NarQ-NarX-like"/>
    <property type="match status" value="1"/>
</dbReference>
<dbReference type="PROSITE" id="PS50109">
    <property type="entry name" value="HIS_KIN"/>
    <property type="match status" value="1"/>
</dbReference>
<evidence type="ECO:0000256" key="3">
    <source>
        <dbReference type="ARBA" id="ARBA00004496"/>
    </source>
</evidence>
<feature type="domain" description="PAS" evidence="22">
    <location>
        <begin position="292"/>
        <end position="359"/>
    </location>
</feature>
<evidence type="ECO:0000256" key="17">
    <source>
        <dbReference type="ARBA" id="ARBA00024827"/>
    </source>
</evidence>
<dbReference type="SMART" id="SM00387">
    <property type="entry name" value="HATPase_c"/>
    <property type="match status" value="1"/>
</dbReference>
<dbReference type="GO" id="GO:0005737">
    <property type="term" value="C:cytoplasm"/>
    <property type="evidence" value="ECO:0007669"/>
    <property type="project" value="UniProtKB-SubCell"/>
</dbReference>
<dbReference type="SMART" id="SM00091">
    <property type="entry name" value="PAS"/>
    <property type="match status" value="2"/>
</dbReference>
<dbReference type="InterPro" id="IPR003594">
    <property type="entry name" value="HATPase_dom"/>
</dbReference>
<keyword evidence="11" id="KW-0547">Nucleotide-binding</keyword>
<organism evidence="24 25">
    <name type="scientific">Rubrobacter marinus</name>
    <dbReference type="NCBI Taxonomy" id="2653852"/>
    <lineage>
        <taxon>Bacteria</taxon>
        <taxon>Bacillati</taxon>
        <taxon>Actinomycetota</taxon>
        <taxon>Rubrobacteria</taxon>
        <taxon>Rubrobacterales</taxon>
        <taxon>Rubrobacteraceae</taxon>
        <taxon>Rubrobacter</taxon>
    </lineage>
</organism>
<evidence type="ECO:0000256" key="16">
    <source>
        <dbReference type="ARBA" id="ARBA00023014"/>
    </source>
</evidence>
<feature type="domain" description="PAC" evidence="23">
    <location>
        <begin position="500"/>
        <end position="550"/>
    </location>
</feature>
<dbReference type="KEGG" id="rmar:GBA65_08555"/>
<dbReference type="PANTHER" id="PTHR24421">
    <property type="entry name" value="NITRATE/NITRITE SENSOR PROTEIN NARX-RELATED"/>
    <property type="match status" value="1"/>
</dbReference>
<name>A0A6G8PWI0_9ACTN</name>
<keyword evidence="13" id="KW-0067">ATP-binding</keyword>
<dbReference type="Pfam" id="PF13426">
    <property type="entry name" value="PAS_9"/>
    <property type="match status" value="1"/>
</dbReference>
<dbReference type="SMART" id="SM00086">
    <property type="entry name" value="PAC"/>
    <property type="match status" value="2"/>
</dbReference>
<feature type="domain" description="Response regulatory" evidence="21">
    <location>
        <begin position="15"/>
        <end position="136"/>
    </location>
</feature>
<dbReference type="Gene3D" id="3.30.450.40">
    <property type="match status" value="1"/>
</dbReference>
<dbReference type="RefSeq" id="WP_166396241.1">
    <property type="nucleotide sequence ID" value="NZ_CP045121.1"/>
</dbReference>
<dbReference type="Gene3D" id="3.30.565.10">
    <property type="entry name" value="Histidine kinase-like ATPase, C-terminal domain"/>
    <property type="match status" value="1"/>
</dbReference>
<evidence type="ECO:0000313" key="25">
    <source>
        <dbReference type="Proteomes" id="UP000502706"/>
    </source>
</evidence>
<evidence type="ECO:0000259" key="22">
    <source>
        <dbReference type="PROSITE" id="PS50112"/>
    </source>
</evidence>
<comment type="cofactor">
    <cofactor evidence="2">
        <name>[4Fe-4S] cluster</name>
        <dbReference type="ChEBI" id="CHEBI:49883"/>
    </cofactor>
</comment>
<dbReference type="SUPFAM" id="SSF55781">
    <property type="entry name" value="GAF domain-like"/>
    <property type="match status" value="1"/>
</dbReference>
<keyword evidence="8 19" id="KW-0597">Phosphoprotein</keyword>
<comment type="function">
    <text evidence="17">Member of the two-component regulatory system NreB/NreC involved in the control of dissimilatory nitrate/nitrite reduction in response to oxygen. NreB functions as a direct oxygen sensor histidine kinase which is autophosphorylated, in the absence of oxygen, probably at the conserved histidine residue, and transfers its phosphate group probably to a conserved aspartate residue of NreC. NreB/NreC activates the expression of the nitrate (narGHJI) and nitrite (nir) reductase operons, as well as the putative nitrate transporter gene narT.</text>
</comment>
<dbReference type="CDD" id="cd00156">
    <property type="entry name" value="REC"/>
    <property type="match status" value="1"/>
</dbReference>
<evidence type="ECO:0000259" key="20">
    <source>
        <dbReference type="PROSITE" id="PS50109"/>
    </source>
</evidence>
<dbReference type="SUPFAM" id="SSF55785">
    <property type="entry name" value="PYP-like sensor domain (PAS domain)"/>
    <property type="match status" value="3"/>
</dbReference>
<dbReference type="Pfam" id="PF08447">
    <property type="entry name" value="PAS_3"/>
    <property type="match status" value="1"/>
</dbReference>
<evidence type="ECO:0000313" key="24">
    <source>
        <dbReference type="EMBL" id="QIN78560.1"/>
    </source>
</evidence>
<dbReference type="Pfam" id="PF02518">
    <property type="entry name" value="HATPase_c"/>
    <property type="match status" value="1"/>
</dbReference>
<dbReference type="Proteomes" id="UP000502706">
    <property type="component" value="Chromosome"/>
</dbReference>
<dbReference type="SMART" id="SM00448">
    <property type="entry name" value="REC"/>
    <property type="match status" value="1"/>
</dbReference>
<dbReference type="PRINTS" id="PR00344">
    <property type="entry name" value="BCTRLSENSOR"/>
</dbReference>
<dbReference type="SUPFAM" id="SSF55874">
    <property type="entry name" value="ATPase domain of HSP90 chaperone/DNA topoisomerase II/histidine kinase"/>
    <property type="match status" value="1"/>
</dbReference>
<evidence type="ECO:0000256" key="15">
    <source>
        <dbReference type="ARBA" id="ARBA00023012"/>
    </source>
</evidence>
<dbReference type="Pfam" id="PF00072">
    <property type="entry name" value="Response_reg"/>
    <property type="match status" value="1"/>
</dbReference>
<comment type="catalytic activity">
    <reaction evidence="1">
        <text>ATP + protein L-histidine = ADP + protein N-phospho-L-histidine.</text>
        <dbReference type="EC" id="2.7.13.3"/>
    </reaction>
</comment>
<evidence type="ECO:0000256" key="1">
    <source>
        <dbReference type="ARBA" id="ARBA00000085"/>
    </source>
</evidence>
<evidence type="ECO:0000259" key="23">
    <source>
        <dbReference type="PROSITE" id="PS50113"/>
    </source>
</evidence>
<evidence type="ECO:0000256" key="5">
    <source>
        <dbReference type="ARBA" id="ARBA00017322"/>
    </source>
</evidence>
<dbReference type="CDD" id="cd00130">
    <property type="entry name" value="PAS"/>
    <property type="match status" value="2"/>
</dbReference>
<dbReference type="PANTHER" id="PTHR24421:SF10">
    <property type="entry name" value="NITRATE_NITRITE SENSOR PROTEIN NARQ"/>
    <property type="match status" value="1"/>
</dbReference>
<dbReference type="GO" id="GO:0016020">
    <property type="term" value="C:membrane"/>
    <property type="evidence" value="ECO:0007669"/>
    <property type="project" value="InterPro"/>
</dbReference>
<dbReference type="InterPro" id="IPR029016">
    <property type="entry name" value="GAF-like_dom_sf"/>
</dbReference>
<dbReference type="GO" id="GO:0046872">
    <property type="term" value="F:metal ion binding"/>
    <property type="evidence" value="ECO:0007669"/>
    <property type="project" value="UniProtKB-KW"/>
</dbReference>
<keyword evidence="6" id="KW-0004">4Fe-4S</keyword>
<dbReference type="Pfam" id="PF13185">
    <property type="entry name" value="GAF_2"/>
    <property type="match status" value="1"/>
</dbReference>
<evidence type="ECO:0000256" key="6">
    <source>
        <dbReference type="ARBA" id="ARBA00022485"/>
    </source>
</evidence>
<dbReference type="SMART" id="SM00065">
    <property type="entry name" value="GAF"/>
    <property type="match status" value="1"/>
</dbReference>
<dbReference type="GO" id="GO:0006355">
    <property type="term" value="P:regulation of DNA-templated transcription"/>
    <property type="evidence" value="ECO:0007669"/>
    <property type="project" value="InterPro"/>
</dbReference>
<evidence type="ECO:0000256" key="4">
    <source>
        <dbReference type="ARBA" id="ARBA00012438"/>
    </source>
</evidence>
<evidence type="ECO:0000256" key="11">
    <source>
        <dbReference type="ARBA" id="ARBA00022741"/>
    </source>
</evidence>
<dbReference type="InterPro" id="IPR011006">
    <property type="entry name" value="CheY-like_superfamily"/>
</dbReference>
<evidence type="ECO:0000256" key="10">
    <source>
        <dbReference type="ARBA" id="ARBA00022723"/>
    </source>
</evidence>
<dbReference type="NCBIfam" id="TIGR00229">
    <property type="entry name" value="sensory_box"/>
    <property type="match status" value="3"/>
</dbReference>
<evidence type="ECO:0000256" key="14">
    <source>
        <dbReference type="ARBA" id="ARBA00023004"/>
    </source>
</evidence>
<protein>
    <recommendedName>
        <fullName evidence="5">Oxygen sensor histidine kinase NreB</fullName>
        <ecNumber evidence="4">2.7.13.3</ecNumber>
    </recommendedName>
    <alternativeName>
        <fullName evidence="18">Nitrogen regulation protein B</fullName>
    </alternativeName>
</protein>
<dbReference type="InterPro" id="IPR001610">
    <property type="entry name" value="PAC"/>
</dbReference>
<dbReference type="PROSITE" id="PS50112">
    <property type="entry name" value="PAS"/>
    <property type="match status" value="2"/>
</dbReference>
<evidence type="ECO:0000256" key="9">
    <source>
        <dbReference type="ARBA" id="ARBA00022679"/>
    </source>
</evidence>
<keyword evidence="10" id="KW-0479">Metal-binding</keyword>
<feature type="domain" description="PAS" evidence="22">
    <location>
        <begin position="427"/>
        <end position="479"/>
    </location>
</feature>
<feature type="modified residue" description="4-aspartylphosphate" evidence="19">
    <location>
        <position position="71"/>
    </location>
</feature>
<evidence type="ECO:0000259" key="21">
    <source>
        <dbReference type="PROSITE" id="PS50110"/>
    </source>
</evidence>
<feature type="domain" description="PAC" evidence="23">
    <location>
        <begin position="374"/>
        <end position="426"/>
    </location>
</feature>
<evidence type="ECO:0000256" key="18">
    <source>
        <dbReference type="ARBA" id="ARBA00030800"/>
    </source>
</evidence>
<sequence>MNARRRGVAGETPLRVLIVEDSPDDALLVVMELRRAGYGVVFERVEDLEGVEEAWRQALERGEPWDVVLADYYLPRLRAPKALEFLRRVSPETPFVVVSGNVGEELAVEAMREGARDYVSKSNLARLAPVVARELREATVRRERAYAEAALKASEERYRTFVAQSTEGIWRMEVGTPVPVDLHEDEQIELFYRHGYLAECNDAAARMYGYERAEDLIGARPGDLLPRSEPSNLEFLRACVRSGYALSDAPSVETDREGNVKYFLNNLTGIVEDGRVTRVWGTQRDVTGTRKAEEDLRRSLKELSDLKFALDESAIVAFTDQRGRITYVNDKFCEISGYSREELLGQDHRIINSGHHPEEFIRGLWRTIANGGVWRGELKNRAKDGSIYWVDTTIVPLLDEGGKPHQYVAIRYEITDRKRTEEALAQSEELYRSVVEQAAENIFLVDVETKRILESNAALHASLGYTAEEMRGMTLYDLIGHDRESIDRNVTWTVREGRRFVGERRYLRKDGSVVDAEVSASVIPYGDGEALCVVAHDVTERLRAEEEAKTRARQQALVAELGRRALAEPDPRALMDDAVRLVAEALDAEYCEVLELLPEDGELVLGARVGWDEDGPDLPDPGLLERAYEALASGRTVVVEDLREEAGTAGSPAVEGYGIVGGATVVIHGEDPFGVLGVHTRERRAFTEDDLNFLRSVANVLAAAVSRRRAEEKLTETREAERRRIARDLHDGVLSDLVYALQGIQIKQALSGDGGGDGLEETAEAIRRSVEGLRVALFELRLGEELDSSLAQSLGSLVQLNRRMSRKEYEVELRVGHDPPGWIPEEAARQIVRVAQEALNNVRRHSGARHARVELDLIGEELVLSVSDDGRGFDPGGSASGGLGTDSMRQRARELGGELEVESAPGRGTRVALRAPLSALGRGATLPADDGREGA</sequence>
<dbReference type="InterPro" id="IPR013767">
    <property type="entry name" value="PAS_fold"/>
</dbReference>
<dbReference type="SUPFAM" id="SSF52172">
    <property type="entry name" value="CheY-like"/>
    <property type="match status" value="1"/>
</dbReference>
<dbReference type="Gene3D" id="3.40.50.2300">
    <property type="match status" value="1"/>
</dbReference>
<dbReference type="Pfam" id="PF07730">
    <property type="entry name" value="HisKA_3"/>
    <property type="match status" value="1"/>
</dbReference>
<comment type="subcellular location">
    <subcellularLocation>
        <location evidence="3">Cytoplasm</location>
    </subcellularLocation>
</comment>
<dbReference type="PROSITE" id="PS50113">
    <property type="entry name" value="PAC"/>
    <property type="match status" value="2"/>
</dbReference>
<dbReference type="AlphaFoldDB" id="A0A6G8PWI0"/>
<dbReference type="GO" id="GO:0005524">
    <property type="term" value="F:ATP binding"/>
    <property type="evidence" value="ECO:0007669"/>
    <property type="project" value="UniProtKB-KW"/>
</dbReference>
<dbReference type="GO" id="GO:0000155">
    <property type="term" value="F:phosphorelay sensor kinase activity"/>
    <property type="evidence" value="ECO:0007669"/>
    <property type="project" value="InterPro"/>
</dbReference>
<keyword evidence="12" id="KW-0418">Kinase</keyword>
<dbReference type="Gene3D" id="3.30.450.20">
    <property type="entry name" value="PAS domain"/>
    <property type="match status" value="3"/>
</dbReference>
<evidence type="ECO:0000256" key="2">
    <source>
        <dbReference type="ARBA" id="ARBA00001966"/>
    </source>
</evidence>
<keyword evidence="25" id="KW-1185">Reference proteome</keyword>
<dbReference type="Pfam" id="PF00989">
    <property type="entry name" value="PAS"/>
    <property type="match status" value="1"/>
</dbReference>
<reference evidence="24 25" key="1">
    <citation type="submission" date="2019-10" db="EMBL/GenBank/DDBJ databases">
        <title>Rubrobacter sp nov SCSIO 52915 isolated from a deep-sea sediment in the South China Sea.</title>
        <authorList>
            <person name="Chen R.W."/>
        </authorList>
    </citation>
    <scope>NUCLEOTIDE SEQUENCE [LARGE SCALE GENOMIC DNA]</scope>
    <source>
        <strain evidence="24 25">SCSIO 52915</strain>
    </source>
</reference>
<dbReference type="InterPro" id="IPR004358">
    <property type="entry name" value="Sig_transdc_His_kin-like_C"/>
</dbReference>
<evidence type="ECO:0000256" key="7">
    <source>
        <dbReference type="ARBA" id="ARBA00022490"/>
    </source>
</evidence>
<dbReference type="EC" id="2.7.13.3" evidence="4"/>
<proteinExistence type="predicted"/>
<dbReference type="Gene3D" id="1.20.5.1930">
    <property type="match status" value="1"/>
</dbReference>
<evidence type="ECO:0000256" key="13">
    <source>
        <dbReference type="ARBA" id="ARBA00022840"/>
    </source>
</evidence>
<keyword evidence="15" id="KW-0902">Two-component regulatory system</keyword>
<gene>
    <name evidence="24" type="ORF">GBA65_08555</name>
</gene>
<dbReference type="GO" id="GO:0051539">
    <property type="term" value="F:4 iron, 4 sulfur cluster binding"/>
    <property type="evidence" value="ECO:0007669"/>
    <property type="project" value="UniProtKB-KW"/>
</dbReference>
<keyword evidence="14" id="KW-0408">Iron</keyword>
<evidence type="ECO:0000256" key="12">
    <source>
        <dbReference type="ARBA" id="ARBA00022777"/>
    </source>
</evidence>
<dbReference type="InterPro" id="IPR036890">
    <property type="entry name" value="HATPase_C_sf"/>
</dbReference>
<dbReference type="InterPro" id="IPR000014">
    <property type="entry name" value="PAS"/>
</dbReference>
<keyword evidence="7" id="KW-0963">Cytoplasm</keyword>
<dbReference type="InterPro" id="IPR003018">
    <property type="entry name" value="GAF"/>
</dbReference>
<dbReference type="InterPro" id="IPR001789">
    <property type="entry name" value="Sig_transdc_resp-reg_receiver"/>
</dbReference>
<keyword evidence="16" id="KW-0411">Iron-sulfur</keyword>
<accession>A0A6G8PWI0</accession>
<keyword evidence="9" id="KW-0808">Transferase</keyword>
<dbReference type="InterPro" id="IPR050482">
    <property type="entry name" value="Sensor_HK_TwoCompSys"/>
</dbReference>